<feature type="transmembrane region" description="Helical" evidence="17">
    <location>
        <begin position="1181"/>
        <end position="1207"/>
    </location>
</feature>
<evidence type="ECO:0000256" key="10">
    <source>
        <dbReference type="ARBA" id="ARBA00023065"/>
    </source>
</evidence>
<evidence type="ECO:0000256" key="13">
    <source>
        <dbReference type="ARBA" id="ARBA00023303"/>
    </source>
</evidence>
<dbReference type="GeneID" id="28976729"/>
<name>A0A194S6S1_RHOGW</name>
<feature type="compositionally biased region" description="Pro residues" evidence="16">
    <location>
        <begin position="565"/>
        <end position="580"/>
    </location>
</feature>
<keyword evidence="4" id="KW-0109">Calcium transport</keyword>
<evidence type="ECO:0000256" key="14">
    <source>
        <dbReference type="ARBA" id="ARBA00061395"/>
    </source>
</evidence>
<evidence type="ECO:0000256" key="6">
    <source>
        <dbReference type="ARBA" id="ARBA00022692"/>
    </source>
</evidence>
<feature type="region of interest" description="Disordered" evidence="16">
    <location>
        <begin position="1"/>
        <end position="156"/>
    </location>
</feature>
<evidence type="ECO:0000256" key="3">
    <source>
        <dbReference type="ARBA" id="ARBA00022475"/>
    </source>
</evidence>
<feature type="domain" description="Ion transport" evidence="18">
    <location>
        <begin position="990"/>
        <end position="1217"/>
    </location>
</feature>
<dbReference type="Gene3D" id="1.10.287.70">
    <property type="match status" value="4"/>
</dbReference>
<feature type="region of interest" description="Disordered" evidence="16">
    <location>
        <begin position="2196"/>
        <end position="2266"/>
    </location>
</feature>
<keyword evidence="7" id="KW-0106">Calcium</keyword>
<evidence type="ECO:0000256" key="17">
    <source>
        <dbReference type="SAM" id="Phobius"/>
    </source>
</evidence>
<evidence type="ECO:0000256" key="2">
    <source>
        <dbReference type="ARBA" id="ARBA00022448"/>
    </source>
</evidence>
<keyword evidence="9 17" id="KW-1133">Transmembrane helix</keyword>
<feature type="transmembrane region" description="Helical" evidence="17">
    <location>
        <begin position="1096"/>
        <end position="1129"/>
    </location>
</feature>
<accession>A0A194S6S1</accession>
<feature type="compositionally biased region" description="Acidic residues" evidence="16">
    <location>
        <begin position="371"/>
        <end position="389"/>
    </location>
</feature>
<keyword evidence="6 17" id="KW-0812">Transmembrane</keyword>
<evidence type="ECO:0000256" key="1">
    <source>
        <dbReference type="ARBA" id="ARBA00004651"/>
    </source>
</evidence>
<feature type="region of interest" description="Disordered" evidence="16">
    <location>
        <begin position="1285"/>
        <end position="1322"/>
    </location>
</feature>
<feature type="domain" description="Ion transport" evidence="18">
    <location>
        <begin position="692"/>
        <end position="942"/>
    </location>
</feature>
<dbReference type="PANTHER" id="PTHR45628:SF7">
    <property type="entry name" value="VOLTAGE-DEPENDENT CALCIUM CHANNEL TYPE A SUBUNIT ALPHA-1"/>
    <property type="match status" value="1"/>
</dbReference>
<evidence type="ECO:0000256" key="9">
    <source>
        <dbReference type="ARBA" id="ARBA00022989"/>
    </source>
</evidence>
<evidence type="ECO:0000313" key="20">
    <source>
        <dbReference type="Proteomes" id="UP000053890"/>
    </source>
</evidence>
<feature type="domain" description="Ion transport" evidence="18">
    <location>
        <begin position="1732"/>
        <end position="1977"/>
    </location>
</feature>
<dbReference type="Pfam" id="PF00520">
    <property type="entry name" value="Ion_trans"/>
    <property type="match status" value="4"/>
</dbReference>
<feature type="transmembrane region" description="Helical" evidence="17">
    <location>
        <begin position="1732"/>
        <end position="1752"/>
    </location>
</feature>
<feature type="region of interest" description="Disordered" evidence="16">
    <location>
        <begin position="358"/>
        <end position="391"/>
    </location>
</feature>
<feature type="compositionally biased region" description="Low complexity" evidence="16">
    <location>
        <begin position="128"/>
        <end position="138"/>
    </location>
</feature>
<feature type="transmembrane region" description="Helical" evidence="17">
    <location>
        <begin position="910"/>
        <end position="931"/>
    </location>
</feature>
<dbReference type="Gene3D" id="1.20.120.350">
    <property type="entry name" value="Voltage-gated potassium channels. Chain C"/>
    <property type="match status" value="4"/>
</dbReference>
<evidence type="ECO:0000256" key="12">
    <source>
        <dbReference type="ARBA" id="ARBA00023180"/>
    </source>
</evidence>
<feature type="transmembrane region" description="Helical" evidence="17">
    <location>
        <begin position="1510"/>
        <end position="1534"/>
    </location>
</feature>
<dbReference type="Proteomes" id="UP000053890">
    <property type="component" value="Unassembled WGS sequence"/>
</dbReference>
<feature type="transmembrane region" description="Helical" evidence="17">
    <location>
        <begin position="1943"/>
        <end position="1968"/>
    </location>
</feature>
<dbReference type="SUPFAM" id="SSF81324">
    <property type="entry name" value="Voltage-gated potassium channels"/>
    <property type="match status" value="4"/>
</dbReference>
<feature type="compositionally biased region" description="Basic and acidic residues" evidence="16">
    <location>
        <begin position="104"/>
        <end position="118"/>
    </location>
</feature>
<evidence type="ECO:0000256" key="11">
    <source>
        <dbReference type="ARBA" id="ARBA00023136"/>
    </source>
</evidence>
<dbReference type="GO" id="GO:0005891">
    <property type="term" value="C:voltage-gated calcium channel complex"/>
    <property type="evidence" value="ECO:0007669"/>
    <property type="project" value="TreeGrafter"/>
</dbReference>
<feature type="transmembrane region" description="Helical" evidence="17">
    <location>
        <begin position="1015"/>
        <end position="1033"/>
    </location>
</feature>
<evidence type="ECO:0000256" key="5">
    <source>
        <dbReference type="ARBA" id="ARBA00022673"/>
    </source>
</evidence>
<feature type="transmembrane region" description="Helical" evidence="17">
    <location>
        <begin position="1764"/>
        <end position="1783"/>
    </location>
</feature>
<evidence type="ECO:0000256" key="15">
    <source>
        <dbReference type="ARBA" id="ARBA00067459"/>
    </source>
</evidence>
<feature type="transmembrane region" description="Helical" evidence="17">
    <location>
        <begin position="1053"/>
        <end position="1075"/>
    </location>
</feature>
<dbReference type="OrthoDB" id="416585at2759"/>
<keyword evidence="13" id="KW-0407">Ion channel</keyword>
<evidence type="ECO:0000313" key="19">
    <source>
        <dbReference type="EMBL" id="KPV76292.1"/>
    </source>
</evidence>
<gene>
    <name evidence="19" type="ORF">RHOBADRAFT_52318</name>
</gene>
<sequence>MHGAPDPAQQRPRHDDSQARTSSSSSFPDMDDSALEAATHDMERDADLSEGLGTGSEGTRAGARSRGGTDDFDGAVHHALATSSPAGAWREFRSDSPEPSPRTFEPRRAPTVDLRDGTVVRTLPQPPAAAASSSSRPALTLDTQSPSAFSTPAYDARDWGDPFLVDDVAHHPSASLFHDHSPAPRASHQRVDSHPLSLAPSIATFRTDDSSFSRLPDHDDGDDGDEEAQARSPLHPTSFPSSPSRPSPHRESRTAAFLQGLAASSTRRLSLSAGGRSPRPRSRSPSPGRDDPAAGWHELLTSASRRTEGDASASASALKRRSTLSAAAAGMRRLGVRVVNLADADSEEMNQVDLDASLRRSASRATAAGDGDVEAAGDEGEKDEDEDDEWEKRYEAREEEFRHLRGKTLGVFGPESSLRRACARVLTARWTEPCILVIIVVQVVVQTIQAAPDVYEHPRPTKGYFHAWEDWALFACFCLYTVELVGRIVVTGLVINPPRPPTPPELFKPDIYSTPKRSPSLVTKIQSRLSPLPSPQASPTAHRAPPFPPSPSRRSPVPSPGRLSPLPPSPTNPSHLPPPSSTDITAVDQAIYSTTTTNASSVALMRGDSTSSTVHAGGPSGVGLGLGSSAPLTAVYPPHSVRAGLASAFPAATAPAGANSGASTRSVSSDGWGPSPFSSATTPYALSVKRQRATYQQAFLRHSWNRIDAVAVVAFWISFALAVAGREASDNLWFIRALSVLRASRLLAITAAAGAETYLASNAQTILHSLKRAAPLLVRVGLFVAFAMILFSIIGVQAFRGSWSRNCVWVDPAGVLANVTMDQPCGSYLTAAGERFSYLTSDGSLAPEPPKGFTCAAPSICVETGNPANGAWSFDNIFAALVQVVVLASANTWTDIMYAMMQADLTVSALYFIVAVVILDYFLLNLLVAVITSTFGDIRSETKHSAFANASAVPAPTRFDDDKKAQRRLGKTASVIGTLYRKTRLIWPALIVASVALQADRDYDMDPRKSTRYEWIELAFTLAFDVEIAIRLFASLPDWRSFFAGNANRVDTFLAVVTTFIQLPFIFHSPAYAWLTFFQIARFYRVVLAIPRMRRLLVRLAGTFVGVLNMLLFLLLVTFLSALVAVQFLRGIPDPDSDDTGQLNYFQIYNAFLAQYQILSSENWTDPLKTVLSSQRGQVQIAITAIFICGWMLFAFFVIGNLFIALLNENWQLEEDEKRARQLEAYVTRTNEPGQTVTAGWFKRFDPYTLVTSRLKARAEKQSEQVPHDEHDEPVEILDRMVTASPEPLSNDEDDKPASSPPPTHARNVSFAEKAKRTLPSRLQTGFDSVRDYIAPHSPLDPPHAYSLPRGVVGHSRQATLQDLDRVEDVTASRQQAVAQYIVEHPTYDRALGLFSQRSPVRRACQALVEPAYGAERINGRAPNKLWQRLFQIGMLVVILASVGVAGSATPLYRRDYYLEHGEVRLTWYNVVEVATGFCFLLEFLVKVVADGLFVAPNAYVLSVWNLIDFWVLATVLANVVMVLMNGPSSSRWVRALKAFRALRLINLWPTMRQTFYNILIVGLGRILDASLLAVLYIIPFAVWGQNVFAGLLYSCNDDAVTTKAQCVGEYLVAVTDDWSYLAPRVWANPYVWSFDSFRSALLILFEIPEENASQFSGLFFVLYNLVGATLILTVFVSVIIASFTRRSGDSLLTTAQRQWQDLRRYLARQEPQKRPPVRAWCYDRAIHKHGWWSRGLTALYVLNTIVLATQATTTERAADAYNYIFLGFTVAYLVDVVVRLIGLGRSFFQNGWNLYDLVIISGTVATTLPIVANATSSQAAIQLQKVFLVALVFKLVQRNDQLHQLFKTAVASLPALLNIFTLYSCLFLFYAIFYLEVFGLTRWESAETHLSNYYTFANTLVLLALQSTGEGWNEYMHDYTTEWPFCTSSPFYLFDDCGSAGWAYALFITWNVLSMYLFVNIILGVVVQSFSFVYQEHGAVTRVSRAQLRHYKSVWARCDPERTGFIQPKDVGLFLHRLSGVFEVKIYRDEWSVASLRAGSYLEPTYHTRSPSFHHFLTDRDALSLQRVDLDKLRSLCAGIDEGEVAARRRNFVHVYHEAMHDAEETLKGISFTRMLTLVAHYRLVTDDSALQLDELAERQRKQQLVSYLVDNDRVRSFLRMVVLRRRFLDHLATKAQQPRASGAPNVPVINVTVAGASSPSPQRSPLAHDASSASSSARPPSPPRTPPQHMARREQDDDGDDPRVSDSAATSRSVAVDQSSSSRS</sequence>
<evidence type="ECO:0000256" key="16">
    <source>
        <dbReference type="SAM" id="MobiDB-lite"/>
    </source>
</evidence>
<comment type="subcellular location">
    <subcellularLocation>
        <location evidence="1">Cell membrane</location>
        <topology evidence="1">Multi-pass membrane protein</topology>
    </subcellularLocation>
</comment>
<dbReference type="STRING" id="578459.A0A194S6S1"/>
<keyword evidence="2" id="KW-0813">Transport</keyword>
<feature type="region of interest" description="Disordered" evidence="16">
    <location>
        <begin position="302"/>
        <end position="321"/>
    </location>
</feature>
<keyword evidence="8" id="KW-0851">Voltage-gated channel</keyword>
<dbReference type="OMA" id="TLFIAWN"/>
<dbReference type="InterPro" id="IPR027359">
    <property type="entry name" value="Volt_channel_dom_sf"/>
</dbReference>
<dbReference type="EMBL" id="KQ474076">
    <property type="protein sequence ID" value="KPV76292.1"/>
    <property type="molecule type" value="Genomic_DNA"/>
</dbReference>
<feature type="compositionally biased region" description="Polar residues" evidence="16">
    <location>
        <begin position="515"/>
        <end position="529"/>
    </location>
</feature>
<evidence type="ECO:0000256" key="4">
    <source>
        <dbReference type="ARBA" id="ARBA00022568"/>
    </source>
</evidence>
<feature type="region of interest" description="Disordered" evidence="16">
    <location>
        <begin position="174"/>
        <end position="295"/>
    </location>
</feature>
<feature type="transmembrane region" description="Helical" evidence="17">
    <location>
        <begin position="1430"/>
        <end position="1453"/>
    </location>
</feature>
<feature type="compositionally biased region" description="Low complexity" evidence="16">
    <location>
        <begin position="358"/>
        <end position="370"/>
    </location>
</feature>
<dbReference type="RefSeq" id="XP_018272341.1">
    <property type="nucleotide sequence ID" value="XM_018416281.1"/>
</dbReference>
<feature type="compositionally biased region" description="Basic and acidic residues" evidence="16">
    <location>
        <begin position="38"/>
        <end position="47"/>
    </location>
</feature>
<evidence type="ECO:0000256" key="7">
    <source>
        <dbReference type="ARBA" id="ARBA00022837"/>
    </source>
</evidence>
<feature type="transmembrane region" description="Helical" evidence="17">
    <location>
        <begin position="776"/>
        <end position="799"/>
    </location>
</feature>
<feature type="transmembrane region" description="Helical" evidence="17">
    <location>
        <begin position="1795"/>
        <end position="1813"/>
    </location>
</feature>
<feature type="compositionally biased region" description="Low complexity" evidence="16">
    <location>
        <begin position="260"/>
        <end position="287"/>
    </location>
</feature>
<keyword evidence="3" id="KW-1003">Cell membrane</keyword>
<dbReference type="InterPro" id="IPR005821">
    <property type="entry name" value="Ion_trans_dom"/>
</dbReference>
<keyword evidence="11 17" id="KW-0472">Membrane</keyword>
<protein>
    <recommendedName>
        <fullName evidence="15">Calcium-channel protein CCH1</fullName>
    </recommendedName>
</protein>
<keyword evidence="12" id="KW-0325">Glycoprotein</keyword>
<feature type="compositionally biased region" description="Basic and acidic residues" evidence="16">
    <location>
        <begin position="206"/>
        <end position="218"/>
    </location>
</feature>
<dbReference type="FunFam" id="1.10.287.70:FF:000093">
    <property type="entry name" value="Calcium channel subunit Cch1"/>
    <property type="match status" value="1"/>
</dbReference>
<keyword evidence="5" id="KW-0107">Calcium channel</keyword>
<feature type="compositionally biased region" description="Low complexity" evidence="16">
    <location>
        <begin position="311"/>
        <end position="321"/>
    </location>
</feature>
<feature type="compositionally biased region" description="Low complexity" evidence="16">
    <location>
        <begin position="552"/>
        <end position="564"/>
    </location>
</feature>
<keyword evidence="20" id="KW-1185">Reference proteome</keyword>
<feature type="domain" description="Ion transport" evidence="18">
    <location>
        <begin position="1430"/>
        <end position="1686"/>
    </location>
</feature>
<feature type="compositionally biased region" description="Low complexity" evidence="16">
    <location>
        <begin position="2253"/>
        <end position="2266"/>
    </location>
</feature>
<organism evidence="19 20">
    <name type="scientific">Rhodotorula graminis (strain WP1)</name>
    <dbReference type="NCBI Taxonomy" id="578459"/>
    <lineage>
        <taxon>Eukaryota</taxon>
        <taxon>Fungi</taxon>
        <taxon>Dikarya</taxon>
        <taxon>Basidiomycota</taxon>
        <taxon>Pucciniomycotina</taxon>
        <taxon>Microbotryomycetes</taxon>
        <taxon>Sporidiobolales</taxon>
        <taxon>Sporidiobolaceae</taxon>
        <taxon>Rhodotorula</taxon>
    </lineage>
</organism>
<feature type="compositionally biased region" description="Polar residues" evidence="16">
    <location>
        <begin position="141"/>
        <end position="150"/>
    </location>
</feature>
<keyword evidence="10" id="KW-0406">Ion transport</keyword>
<feature type="transmembrane region" description="Helical" evidence="17">
    <location>
        <begin position="1849"/>
        <end position="1874"/>
    </location>
</feature>
<feature type="compositionally biased region" description="Low complexity" evidence="16">
    <location>
        <begin position="57"/>
        <end position="66"/>
    </location>
</feature>
<dbReference type="GO" id="GO:0098703">
    <property type="term" value="P:calcium ion import across plasma membrane"/>
    <property type="evidence" value="ECO:0007669"/>
    <property type="project" value="TreeGrafter"/>
</dbReference>
<feature type="transmembrane region" description="Helical" evidence="17">
    <location>
        <begin position="877"/>
        <end position="898"/>
    </location>
</feature>
<dbReference type="PANTHER" id="PTHR45628">
    <property type="entry name" value="VOLTAGE-DEPENDENT CALCIUM CHANNEL TYPE A SUBUNIT ALPHA-1"/>
    <property type="match status" value="1"/>
</dbReference>
<evidence type="ECO:0000256" key="8">
    <source>
        <dbReference type="ARBA" id="ARBA00022882"/>
    </source>
</evidence>
<proteinExistence type="inferred from homology"/>
<feature type="compositionally biased region" description="Low complexity" evidence="16">
    <location>
        <begin position="2206"/>
        <end position="2220"/>
    </location>
</feature>
<dbReference type="GO" id="GO:0008331">
    <property type="term" value="F:high voltage-gated calcium channel activity"/>
    <property type="evidence" value="ECO:0007669"/>
    <property type="project" value="TreeGrafter"/>
</dbReference>
<evidence type="ECO:0000259" key="18">
    <source>
        <dbReference type="Pfam" id="PF00520"/>
    </source>
</evidence>
<reference evidence="19 20" key="1">
    <citation type="journal article" date="2015" name="Front. Microbiol.">
        <title>Genome sequence of the plant growth promoting endophytic yeast Rhodotorula graminis WP1.</title>
        <authorList>
            <person name="Firrincieli A."/>
            <person name="Otillar R."/>
            <person name="Salamov A."/>
            <person name="Schmutz J."/>
            <person name="Khan Z."/>
            <person name="Redman R.S."/>
            <person name="Fleck N.D."/>
            <person name="Lindquist E."/>
            <person name="Grigoriev I.V."/>
            <person name="Doty S.L."/>
        </authorList>
    </citation>
    <scope>NUCLEOTIDE SEQUENCE [LARGE SCALE GENOMIC DNA]</scope>
    <source>
        <strain evidence="19 20">WP1</strain>
    </source>
</reference>
<dbReference type="InterPro" id="IPR050599">
    <property type="entry name" value="VDCC_alpha-1_subunit"/>
</dbReference>
<feature type="transmembrane region" description="Helical" evidence="17">
    <location>
        <begin position="1659"/>
        <end position="1684"/>
    </location>
</feature>
<comment type="similarity">
    <text evidence="14">Belongs to the calcium channel alpha-1 subunit (TC 1.A.1.11) family.</text>
</comment>
<feature type="region of interest" description="Disordered" evidence="16">
    <location>
        <begin position="504"/>
        <end position="583"/>
    </location>
</feature>